<evidence type="ECO:0000313" key="2">
    <source>
        <dbReference type="Proteomes" id="UP000753219"/>
    </source>
</evidence>
<comment type="caution">
    <text evidence="1">The sequence shown here is derived from an EMBL/GenBank/DDBJ whole genome shotgun (WGS) entry which is preliminary data.</text>
</comment>
<name>A0A943A3K8_9FIRM</name>
<dbReference type="RefSeq" id="WP_004800921.1">
    <property type="nucleotide sequence ID" value="NZ_CABKNA010000001.1"/>
</dbReference>
<accession>A0A943A3K8</accession>
<dbReference type="Proteomes" id="UP000753219">
    <property type="component" value="Unassembled WGS sequence"/>
</dbReference>
<dbReference type="GeneID" id="92794507"/>
<dbReference type="AlphaFoldDB" id="A0A943A3K8"/>
<dbReference type="EMBL" id="JAGZMZ010000019">
    <property type="protein sequence ID" value="MBS4884590.1"/>
    <property type="molecule type" value="Genomic_DNA"/>
</dbReference>
<reference evidence="1" key="1">
    <citation type="submission" date="2021-02" db="EMBL/GenBank/DDBJ databases">
        <title>Infant gut strain persistence is associated with maternal origin, phylogeny, and functional potential including surface adhesion and iron acquisition.</title>
        <authorList>
            <person name="Lou Y.C."/>
        </authorList>
    </citation>
    <scope>NUCLEOTIDE SEQUENCE</scope>
    <source>
        <strain evidence="1">L3_108_103G1_dasL3_108_103G1_concoct_2</strain>
    </source>
</reference>
<protein>
    <submittedName>
        <fullName evidence="1">Uncharacterized protein</fullName>
    </submittedName>
</protein>
<proteinExistence type="predicted"/>
<evidence type="ECO:0000313" key="1">
    <source>
        <dbReference type="EMBL" id="MBS4884590.1"/>
    </source>
</evidence>
<sequence length="58" mass="6281">MAVKTKLNTNDGDEVKEGLKAADDLDAAYIHDLKAAGMSEDLLAQFVSISEELSKNKK</sequence>
<gene>
    <name evidence="1" type="ORF">KHZ85_07470</name>
</gene>
<organism evidence="1 2">
    <name type="scientific">Amedibacillus dolichus</name>
    <dbReference type="NCBI Taxonomy" id="31971"/>
    <lineage>
        <taxon>Bacteria</taxon>
        <taxon>Bacillati</taxon>
        <taxon>Bacillota</taxon>
        <taxon>Erysipelotrichia</taxon>
        <taxon>Erysipelotrichales</taxon>
        <taxon>Erysipelotrichaceae</taxon>
        <taxon>Amedibacillus</taxon>
    </lineage>
</organism>